<evidence type="ECO:0000256" key="1">
    <source>
        <dbReference type="SAM" id="MobiDB-lite"/>
    </source>
</evidence>
<feature type="non-terminal residue" evidence="4">
    <location>
        <position position="1073"/>
    </location>
</feature>
<evidence type="ECO:0000256" key="2">
    <source>
        <dbReference type="SAM" id="Phobius"/>
    </source>
</evidence>
<name>A0ABQ9J548_9CUCU</name>
<reference evidence="4" key="1">
    <citation type="journal article" date="2023" name="Insect Mol. Biol.">
        <title>Genome sequencing provides insights into the evolution of gene families encoding plant cell wall-degrading enzymes in longhorned beetles.</title>
        <authorList>
            <person name="Shin N.R."/>
            <person name="Okamura Y."/>
            <person name="Kirsch R."/>
            <person name="Pauchet Y."/>
        </authorList>
    </citation>
    <scope>NUCLEOTIDE SEQUENCE</scope>
    <source>
        <strain evidence="4">MMC_N1</strain>
    </source>
</reference>
<feature type="domain" description="DUF5641" evidence="3">
    <location>
        <begin position="881"/>
        <end position="936"/>
    </location>
</feature>
<accession>A0ABQ9J548</accession>
<feature type="region of interest" description="Disordered" evidence="1">
    <location>
        <begin position="870"/>
        <end position="892"/>
    </location>
</feature>
<dbReference type="Pfam" id="PF18701">
    <property type="entry name" value="DUF5641"/>
    <property type="match status" value="1"/>
</dbReference>
<feature type="transmembrane region" description="Helical" evidence="2">
    <location>
        <begin position="262"/>
        <end position="281"/>
    </location>
</feature>
<protein>
    <recommendedName>
        <fullName evidence="3">DUF5641 domain-containing protein</fullName>
    </recommendedName>
</protein>
<keyword evidence="5" id="KW-1185">Reference proteome</keyword>
<dbReference type="InterPro" id="IPR040676">
    <property type="entry name" value="DUF5641"/>
</dbReference>
<dbReference type="Gene3D" id="3.30.420.10">
    <property type="entry name" value="Ribonuclease H-like superfamily/Ribonuclease H"/>
    <property type="match status" value="1"/>
</dbReference>
<dbReference type="EMBL" id="JAPWTJ010001293">
    <property type="protein sequence ID" value="KAJ8972834.1"/>
    <property type="molecule type" value="Genomic_DNA"/>
</dbReference>
<feature type="region of interest" description="Disordered" evidence="1">
    <location>
        <begin position="303"/>
        <end position="322"/>
    </location>
</feature>
<dbReference type="Proteomes" id="UP001162164">
    <property type="component" value="Unassembled WGS sequence"/>
</dbReference>
<dbReference type="InterPro" id="IPR036397">
    <property type="entry name" value="RNaseH_sf"/>
</dbReference>
<proteinExistence type="predicted"/>
<evidence type="ECO:0000313" key="4">
    <source>
        <dbReference type="EMBL" id="KAJ8972834.1"/>
    </source>
</evidence>
<organism evidence="4 5">
    <name type="scientific">Molorchus minor</name>
    <dbReference type="NCBI Taxonomy" id="1323400"/>
    <lineage>
        <taxon>Eukaryota</taxon>
        <taxon>Metazoa</taxon>
        <taxon>Ecdysozoa</taxon>
        <taxon>Arthropoda</taxon>
        <taxon>Hexapoda</taxon>
        <taxon>Insecta</taxon>
        <taxon>Pterygota</taxon>
        <taxon>Neoptera</taxon>
        <taxon>Endopterygota</taxon>
        <taxon>Coleoptera</taxon>
        <taxon>Polyphaga</taxon>
        <taxon>Cucujiformia</taxon>
        <taxon>Chrysomeloidea</taxon>
        <taxon>Cerambycidae</taxon>
        <taxon>Lamiinae</taxon>
        <taxon>Monochamini</taxon>
        <taxon>Molorchus</taxon>
    </lineage>
</organism>
<gene>
    <name evidence="4" type="ORF">NQ317_001094</name>
</gene>
<keyword evidence="2" id="KW-1133">Transmembrane helix</keyword>
<sequence>MKTFKSLIDPKRHYCLYFRTNKDEFLKLRIIRTLQNNFRKLNLTISNTLVEDVTTEAEQYQKIKYHHEVPYHNLTIIPSVPYLGMSTETYIATSESCPKIEDTYICDATSQPKDDSCLVQLLSSANHKNCPVHQVMVQKPILSMIEENHILVIPVTNLQVPDCQNGIHSIDRPVILNLPEGCSTTIANQRFIATKSKIPLQLFSLPKIEIPQLWNLTVNKNEPLHLEEINLSNIKTLTKLAEKVKLSQFTPEPVDLLKSTNIWFIVLIIILILIIGIILYWKCQHRCSNKPAWRSIRFPSRRNIPKSKEEPSSPGDDAPTSAGRSYIGVQIGRTLALRVGQARALLPLTGGSPYRGELEPRSLATATFVKQVDELFDSFNSSKASSGDGKEIKCCVTDSSAHHQYWKKAFQMVKQWRYQRQIKSGKLKKSKPPSQVGRVGKLVWECTGWLCGSSDNPTAVQFAASLKTQILNGLTREKVIGSNCEEDDLNLLSDLTQILTVDEHQEAAPTTAENVGDKPTLHPHIISDDIKRAVEEGATSTLSVAYVSGFIAKILLRNLDCTACRQQLLSSSESPHNLFITFKEWSKTEHLTYPTEALVITTGQAVTVLERTMETSCNMPKISAVVSQAILHNVDFSWVSCPDHQEIIIKAIVRSIWKIGILWWCKRKNQAYIQARKDVRVHKPELSEINSAAWEIRSRMFFVDRKLSRVEDEGNFLSTKNMSETEKNYRRLILLRGDSWEDYGIPLLEWVSSSPDLSPIETLWHEMKKVLRKYPARTIPELQQRLQEIWDSYTPELCQGLVFFTVEKSSSVTSGGESVRGLAQVVASDVPPYNSCCEVLVFTQSAACMLLVVATWYKISQVSYQTGSVRCSSSNSGKSGESDYLNQLPSRPKWTKPKPVDIAENSLVLLKEDNVPPLCWPLAGVVKEVFPGRDGRRHSSDCGRKAVLSPTILIKSVYVKVFSPALIQPEKSPPKWRNEGLFASPIPARPVHSTTLRLSEAPPHSPQKRAIFPRGDALTESVRCGITKVVSVDFFANFDTSTEALRHILRKLLTYNGNGKSLGLRVMGNNSDV</sequence>
<keyword evidence="2" id="KW-0472">Membrane</keyword>
<keyword evidence="2" id="KW-0812">Transmembrane</keyword>
<evidence type="ECO:0000259" key="3">
    <source>
        <dbReference type="Pfam" id="PF18701"/>
    </source>
</evidence>
<feature type="compositionally biased region" description="Low complexity" evidence="1">
    <location>
        <begin position="870"/>
        <end position="879"/>
    </location>
</feature>
<comment type="caution">
    <text evidence="4">The sequence shown here is derived from an EMBL/GenBank/DDBJ whole genome shotgun (WGS) entry which is preliminary data.</text>
</comment>
<evidence type="ECO:0000313" key="5">
    <source>
        <dbReference type="Proteomes" id="UP001162164"/>
    </source>
</evidence>